<dbReference type="AlphaFoldDB" id="A0A4S4MWF5"/>
<reference evidence="2 3" key="1">
    <citation type="submission" date="2019-02" db="EMBL/GenBank/DDBJ databases">
        <title>Genome sequencing of the rare red list fungi Antrodiella citrinella (Flaviporus citrinellus).</title>
        <authorList>
            <person name="Buettner E."/>
            <person name="Kellner H."/>
        </authorList>
    </citation>
    <scope>NUCLEOTIDE SEQUENCE [LARGE SCALE GENOMIC DNA]</scope>
    <source>
        <strain evidence="2 3">DSM 108506</strain>
    </source>
</reference>
<gene>
    <name evidence="2" type="ORF">EUX98_g3495</name>
</gene>
<dbReference type="EMBL" id="SGPM01000071">
    <property type="protein sequence ID" value="THH30689.1"/>
    <property type="molecule type" value="Genomic_DNA"/>
</dbReference>
<dbReference type="OrthoDB" id="10037289at2759"/>
<sequence length="294" mass="34630">MSEAPKLIPEGYTYINNITFVSRKTDDAITDLLAKLDKRDPDLYAMYIYNDFFNYAQLDMVDKQLSSIHSKIVKKEWNEAYQLLETLSVWMEMANLSWPMVDDGERVKYTDKVYGAALITVIRALKAENRLDVEHFPTLKTFLRYASSWGMAMHGSGMGKYTKVLNAIGRRVFNVKDQTPESQALEKARVEEWITTLPAEEQEEIRKIRAERPEEEEEEEDEDDRESKYWYDEDGADEDYDHRSFVLSRVWKEYKGYLKDCPNKPRRGPPEWDLSKWSDAQKAPFLFDNMDDNY</sequence>
<feature type="region of interest" description="Disordered" evidence="1">
    <location>
        <begin position="204"/>
        <end position="236"/>
    </location>
</feature>
<evidence type="ECO:0000256" key="1">
    <source>
        <dbReference type="SAM" id="MobiDB-lite"/>
    </source>
</evidence>
<feature type="compositionally biased region" description="Acidic residues" evidence="1">
    <location>
        <begin position="213"/>
        <end position="224"/>
    </location>
</feature>
<evidence type="ECO:0000313" key="2">
    <source>
        <dbReference type="EMBL" id="THH30689.1"/>
    </source>
</evidence>
<evidence type="ECO:0000313" key="3">
    <source>
        <dbReference type="Proteomes" id="UP000308730"/>
    </source>
</evidence>
<dbReference type="Proteomes" id="UP000308730">
    <property type="component" value="Unassembled WGS sequence"/>
</dbReference>
<accession>A0A4S4MWF5</accession>
<comment type="caution">
    <text evidence="2">The sequence shown here is derived from an EMBL/GenBank/DDBJ whole genome shotgun (WGS) entry which is preliminary data.</text>
</comment>
<organism evidence="2 3">
    <name type="scientific">Antrodiella citrinella</name>
    <dbReference type="NCBI Taxonomy" id="2447956"/>
    <lineage>
        <taxon>Eukaryota</taxon>
        <taxon>Fungi</taxon>
        <taxon>Dikarya</taxon>
        <taxon>Basidiomycota</taxon>
        <taxon>Agaricomycotina</taxon>
        <taxon>Agaricomycetes</taxon>
        <taxon>Polyporales</taxon>
        <taxon>Steccherinaceae</taxon>
        <taxon>Antrodiella</taxon>
    </lineage>
</organism>
<name>A0A4S4MWF5_9APHY</name>
<keyword evidence="3" id="KW-1185">Reference proteome</keyword>
<protein>
    <submittedName>
        <fullName evidence="2">Uncharacterized protein</fullName>
    </submittedName>
</protein>
<proteinExistence type="predicted"/>